<evidence type="ECO:0000256" key="5">
    <source>
        <dbReference type="ARBA" id="ARBA00023088"/>
    </source>
</evidence>
<protein>
    <recommendedName>
        <fullName evidence="8">NEAT domain-containing protein</fullName>
    </recommendedName>
</protein>
<evidence type="ECO:0000259" key="8">
    <source>
        <dbReference type="PROSITE" id="PS50978"/>
    </source>
</evidence>
<comment type="subcellular location">
    <subcellularLocation>
        <location evidence="1">Secreted</location>
        <location evidence="1">Cell wall</location>
        <topology evidence="1">Peptidoglycan-anchor</topology>
    </subcellularLocation>
</comment>
<keyword evidence="5" id="KW-0572">Peptidoglycan-anchor</keyword>
<keyword evidence="2" id="KW-0134">Cell wall</keyword>
<evidence type="ECO:0000313" key="10">
    <source>
        <dbReference type="Proteomes" id="UP000245938"/>
    </source>
</evidence>
<dbReference type="Pfam" id="PF05031">
    <property type="entry name" value="NEAT"/>
    <property type="match status" value="1"/>
</dbReference>
<accession>A0A2U3AIN8</accession>
<dbReference type="InterPro" id="IPR006635">
    <property type="entry name" value="NEAT_dom"/>
</dbReference>
<name>A0A2U3AIN8_9BACL</name>
<dbReference type="InterPro" id="IPR050436">
    <property type="entry name" value="IsdA"/>
</dbReference>
<keyword evidence="3" id="KW-0964">Secreted</keyword>
<evidence type="ECO:0000256" key="3">
    <source>
        <dbReference type="ARBA" id="ARBA00022525"/>
    </source>
</evidence>
<dbReference type="InterPro" id="IPR037250">
    <property type="entry name" value="NEAT_dom_sf"/>
</dbReference>
<keyword evidence="10" id="KW-1185">Reference proteome</keyword>
<evidence type="ECO:0000256" key="2">
    <source>
        <dbReference type="ARBA" id="ARBA00022512"/>
    </source>
</evidence>
<reference evidence="9 10" key="1">
    <citation type="submission" date="2018-05" db="EMBL/GenBank/DDBJ databases">
        <title>Kurthia sibirica genome sequence.</title>
        <authorList>
            <person name="Maclea K.S."/>
            <person name="Goen A.E."/>
        </authorList>
    </citation>
    <scope>NUCLEOTIDE SEQUENCE [LARGE SCALE GENOMIC DNA]</scope>
    <source>
        <strain evidence="9 10">ATCC 49154</strain>
    </source>
</reference>
<feature type="chain" id="PRO_5015501874" description="NEAT domain-containing protein" evidence="7">
    <location>
        <begin position="26"/>
        <end position="203"/>
    </location>
</feature>
<comment type="caution">
    <text evidence="9">The sequence shown here is derived from an EMBL/GenBank/DDBJ whole genome shotgun (WGS) entry which is preliminary data.</text>
</comment>
<dbReference type="CDD" id="cd06920">
    <property type="entry name" value="NEAT"/>
    <property type="match status" value="1"/>
</dbReference>
<dbReference type="PANTHER" id="PTHR37824">
    <property type="entry name" value="IRON-REGULATED SURFACE DETERMINANT PROTEIN C"/>
    <property type="match status" value="1"/>
</dbReference>
<evidence type="ECO:0000256" key="1">
    <source>
        <dbReference type="ARBA" id="ARBA00004168"/>
    </source>
</evidence>
<feature type="transmembrane region" description="Helical" evidence="6">
    <location>
        <begin position="173"/>
        <end position="195"/>
    </location>
</feature>
<gene>
    <name evidence="9" type="ORF">DEX24_13840</name>
</gene>
<proteinExistence type="predicted"/>
<evidence type="ECO:0000256" key="6">
    <source>
        <dbReference type="SAM" id="Phobius"/>
    </source>
</evidence>
<evidence type="ECO:0000313" key="9">
    <source>
        <dbReference type="EMBL" id="PWI24413.1"/>
    </source>
</evidence>
<dbReference type="Gene3D" id="2.60.40.1850">
    <property type="match status" value="1"/>
</dbReference>
<evidence type="ECO:0000256" key="4">
    <source>
        <dbReference type="ARBA" id="ARBA00022729"/>
    </source>
</evidence>
<feature type="signal peptide" evidence="7">
    <location>
        <begin position="1"/>
        <end position="25"/>
    </location>
</feature>
<dbReference type="PROSITE" id="PS50978">
    <property type="entry name" value="NEAT"/>
    <property type="match status" value="1"/>
</dbReference>
<keyword evidence="6" id="KW-0472">Membrane</keyword>
<keyword evidence="6" id="KW-1133">Transmembrane helix</keyword>
<dbReference type="SMART" id="SM00725">
    <property type="entry name" value="NEAT"/>
    <property type="match status" value="1"/>
</dbReference>
<keyword evidence="4 7" id="KW-0732">Signal</keyword>
<dbReference type="Proteomes" id="UP000245938">
    <property type="component" value="Unassembled WGS sequence"/>
</dbReference>
<dbReference type="PANTHER" id="PTHR37824:SF1">
    <property type="entry name" value="IRON-REGULATED SURFACE DETERMINANT PROTEIN C"/>
    <property type="match status" value="1"/>
</dbReference>
<organism evidence="9 10">
    <name type="scientific">Kurthia sibirica</name>
    <dbReference type="NCBI Taxonomy" id="202750"/>
    <lineage>
        <taxon>Bacteria</taxon>
        <taxon>Bacillati</taxon>
        <taxon>Bacillota</taxon>
        <taxon>Bacilli</taxon>
        <taxon>Bacillales</taxon>
        <taxon>Caryophanaceae</taxon>
        <taxon>Kurthia</taxon>
    </lineage>
</organism>
<dbReference type="SUPFAM" id="SSF158911">
    <property type="entry name" value="NEAT domain-like"/>
    <property type="match status" value="1"/>
</dbReference>
<feature type="domain" description="NEAT" evidence="8">
    <location>
        <begin position="28"/>
        <end position="151"/>
    </location>
</feature>
<dbReference type="EMBL" id="QFVR01000022">
    <property type="protein sequence ID" value="PWI24413.1"/>
    <property type="molecule type" value="Genomic_DNA"/>
</dbReference>
<evidence type="ECO:0000256" key="7">
    <source>
        <dbReference type="SAM" id="SignalP"/>
    </source>
</evidence>
<keyword evidence="6" id="KW-0812">Transmembrane</keyword>
<dbReference type="AlphaFoldDB" id="A0A2U3AIN8"/>
<sequence length="203" mass="23197">MLAKKLVFILFTAILFLTFNFNVSAKDLETGTYSVDYTVLKEGESSTSIANDYFIKPAKLIIKDTKPYIEIIIGKSNWTKKVTINKSKEYLVSDNADKDQRTVQFALKDISEKQQGTVDVYIDEEVDGEDFLYDNSYGIQFVFKEESIKKLSSTPDEVKIEVKKENKKNETTFAMRGLAYGLIAVVVLVFALVIIRRMRGRKK</sequence>